<gene>
    <name evidence="1" type="ORF">BD94_2960</name>
</gene>
<name>A0A077EMG7_9FLAO</name>
<evidence type="ECO:0000313" key="1">
    <source>
        <dbReference type="EMBL" id="AIL46735.1"/>
    </source>
</evidence>
<dbReference type="Proteomes" id="UP000028933">
    <property type="component" value="Chromosome"/>
</dbReference>
<organism evidence="1 2">
    <name type="scientific">Elizabethkingia anophelis NUHP1</name>
    <dbReference type="NCBI Taxonomy" id="1338011"/>
    <lineage>
        <taxon>Bacteria</taxon>
        <taxon>Pseudomonadati</taxon>
        <taxon>Bacteroidota</taxon>
        <taxon>Flavobacteriia</taxon>
        <taxon>Flavobacteriales</taxon>
        <taxon>Weeksellaceae</taxon>
        <taxon>Elizabethkingia</taxon>
    </lineage>
</organism>
<proteinExistence type="predicted"/>
<dbReference type="EMBL" id="CP007547">
    <property type="protein sequence ID" value="AIL46735.1"/>
    <property type="molecule type" value="Genomic_DNA"/>
</dbReference>
<dbReference type="KEGG" id="eao:BD94_2960"/>
<dbReference type="HOGENOM" id="CLU_3098361_0_0_10"/>
<accession>A0A077EMG7</accession>
<protein>
    <submittedName>
        <fullName evidence="1">Uncharacterized protein</fullName>
    </submittedName>
</protein>
<reference evidence="1" key="2">
    <citation type="journal article" date="2015" name="Genome Biol. Evol.">
        <title>Complete Genome Sequence and Transcriptomic Analysis of the Novel Pathogen Elizabethkingia anophelis in Response to Oxidative Stress.</title>
        <authorList>
            <person name="Li Y."/>
            <person name="Liu Y."/>
            <person name="Chew S.C."/>
            <person name="Tay M."/>
            <person name="Salido M.M."/>
            <person name="Teo J."/>
            <person name="Lauro F.M."/>
            <person name="Givskov M."/>
            <person name="Yang L."/>
        </authorList>
    </citation>
    <scope>NUCLEOTIDE SEQUENCE</scope>
    <source>
        <strain evidence="1">NUHP1</strain>
    </source>
</reference>
<dbReference type="eggNOG" id="ENOG502ZZR3">
    <property type="taxonomic scope" value="Bacteria"/>
</dbReference>
<dbReference type="AlphaFoldDB" id="A0A077EMG7"/>
<evidence type="ECO:0000313" key="2">
    <source>
        <dbReference type="Proteomes" id="UP000028933"/>
    </source>
</evidence>
<sequence length="51" mass="6038">MIKGDELETYQRLVKALGSYEYRNKLINRKAVDEDYVHFILSLVISNYTLN</sequence>
<reference evidence="1" key="1">
    <citation type="journal article" date="2013" name="Lancet">
        <title>First case of E anophelis outbreak in an intensive-care unit.</title>
        <authorList>
            <person name="Teo J."/>
            <person name="Tan S.Y."/>
            <person name="Tay M."/>
            <person name="Ding Y."/>
            <person name="Kjelleberg S."/>
            <person name="Givskov M."/>
            <person name="Lin R.T."/>
            <person name="Yang L."/>
        </authorList>
    </citation>
    <scope>NUCLEOTIDE SEQUENCE [LARGE SCALE GENOMIC DNA]</scope>
    <source>
        <strain evidence="1">NUHP1</strain>
    </source>
</reference>